<dbReference type="PANTHER" id="PTHR42048:SF1">
    <property type="entry name" value="ARS-BINDING PROTEIN 2"/>
    <property type="match status" value="1"/>
</dbReference>
<gene>
    <name evidence="2" type="ORF">NA57DRAFT_49390</name>
</gene>
<dbReference type="Pfam" id="PF09441">
    <property type="entry name" value="Abp2"/>
    <property type="match status" value="1"/>
</dbReference>
<accession>A0A9P4I6Z4</accession>
<evidence type="ECO:0008006" key="4">
    <source>
        <dbReference type="Google" id="ProtNLM"/>
    </source>
</evidence>
<feature type="compositionally biased region" description="Basic and acidic residues" evidence="1">
    <location>
        <begin position="291"/>
        <end position="302"/>
    </location>
</feature>
<reference evidence="2" key="1">
    <citation type="journal article" date="2020" name="Stud. Mycol.">
        <title>101 Dothideomycetes genomes: a test case for predicting lifestyles and emergence of pathogens.</title>
        <authorList>
            <person name="Haridas S."/>
            <person name="Albert R."/>
            <person name="Binder M."/>
            <person name="Bloem J."/>
            <person name="Labutti K."/>
            <person name="Salamov A."/>
            <person name="Andreopoulos B."/>
            <person name="Baker S."/>
            <person name="Barry K."/>
            <person name="Bills G."/>
            <person name="Bluhm B."/>
            <person name="Cannon C."/>
            <person name="Castanera R."/>
            <person name="Culley D."/>
            <person name="Daum C."/>
            <person name="Ezra D."/>
            <person name="Gonzalez J."/>
            <person name="Henrissat B."/>
            <person name="Kuo A."/>
            <person name="Liang C."/>
            <person name="Lipzen A."/>
            <person name="Lutzoni F."/>
            <person name="Magnuson J."/>
            <person name="Mondo S."/>
            <person name="Nolan M."/>
            <person name="Ohm R."/>
            <person name="Pangilinan J."/>
            <person name="Park H.-J."/>
            <person name="Ramirez L."/>
            <person name="Alfaro M."/>
            <person name="Sun H."/>
            <person name="Tritt A."/>
            <person name="Yoshinaga Y."/>
            <person name="Zwiers L.-H."/>
            <person name="Turgeon B."/>
            <person name="Goodwin S."/>
            <person name="Spatafora J."/>
            <person name="Crous P."/>
            <person name="Grigoriev I."/>
        </authorList>
    </citation>
    <scope>NUCLEOTIDE SEQUENCE</scope>
    <source>
        <strain evidence="2">CBS 133067</strain>
    </source>
</reference>
<feature type="region of interest" description="Disordered" evidence="1">
    <location>
        <begin position="270"/>
        <end position="334"/>
    </location>
</feature>
<dbReference type="Proteomes" id="UP000799772">
    <property type="component" value="Unassembled WGS sequence"/>
</dbReference>
<feature type="compositionally biased region" description="Low complexity" evidence="1">
    <location>
        <begin position="79"/>
        <end position="97"/>
    </location>
</feature>
<protein>
    <recommendedName>
        <fullName evidence="4">ARS binding protein 2</fullName>
    </recommendedName>
</protein>
<proteinExistence type="predicted"/>
<feature type="region of interest" description="Disordered" evidence="1">
    <location>
        <begin position="649"/>
        <end position="674"/>
    </location>
</feature>
<name>A0A9P4I6Z4_9PEZI</name>
<dbReference type="InterPro" id="IPR018562">
    <property type="entry name" value="ARS-binding_2"/>
</dbReference>
<feature type="region of interest" description="Disordered" evidence="1">
    <location>
        <begin position="367"/>
        <end position="457"/>
    </location>
</feature>
<evidence type="ECO:0000313" key="3">
    <source>
        <dbReference type="Proteomes" id="UP000799772"/>
    </source>
</evidence>
<comment type="caution">
    <text evidence="2">The sequence shown here is derived from an EMBL/GenBank/DDBJ whole genome shotgun (WGS) entry which is preliminary data.</text>
</comment>
<dbReference type="EMBL" id="ML978141">
    <property type="protein sequence ID" value="KAF2092926.1"/>
    <property type="molecule type" value="Genomic_DNA"/>
</dbReference>
<dbReference type="AlphaFoldDB" id="A0A9P4I6Z4"/>
<sequence length="705" mass="76794">MNFHIPGPENESEGVHLAPHTHHFQGAQSPPQVHFKHPGAQPIDPSLGTGGSAGPPGNAISASPHLSAHDPVIPSGLYSDTPRSTAATPSTPSNSVSIRSPSQSRQTLPSFTPTDRSLPSRDVSDESIDDAYAAFILYCNPSFSLTTDTAELRKIFRQPPKSDGKSFSIWHLYELVKRYEEKDIKTWVELALELGVEKPALDKGQSTQKVQQYSVRLKRWMRAMHVDAFFDFLRGSPKEYYTQIPPLHDPTPDGGRDGVPAEEDLAIRALDPSMRPKRGRRKADDIEDDADRAVTPEPKRPQLDGSIEFASPHHFATPHSAYPDEFAPPPDPWAAASAVTPASLHPMKGLTPSSAHPNSLFRWRVNGTMDTPITPHPLSAVTPASTHPDSAWPEEPQSAMTPRTKSRRRHGPLVSSAWSSSASTQNGKLRGRPPSNRTVRDGPFSTFPANPKAKEATPVEMGKTPISTTVPAFPPLSIPQNIPMPIPGTESPVPQSTTSTQPPTSAKRERLQLQVPQRVSGPVHLITPPTTSGGAPPTVLVNGEAERGPMEVPALRDSPPPPRGSVFFGDSSGDEQRLTAKVQGPGKQIVCHRFRVGEDGYDSPIEEHEDDDVSEVDSLGRVRETWDVSWTLLLGGLSGEFQLKGLVISGDEGGGRGGKEPTGHRDDVDGRPEDWRDKFVKAQVELRAKEEEVRRLRDKVLDAVL</sequence>
<organism evidence="2 3">
    <name type="scientific">Rhizodiscina lignyota</name>
    <dbReference type="NCBI Taxonomy" id="1504668"/>
    <lineage>
        <taxon>Eukaryota</taxon>
        <taxon>Fungi</taxon>
        <taxon>Dikarya</taxon>
        <taxon>Ascomycota</taxon>
        <taxon>Pezizomycotina</taxon>
        <taxon>Dothideomycetes</taxon>
        <taxon>Pleosporomycetidae</taxon>
        <taxon>Aulographales</taxon>
        <taxon>Rhizodiscinaceae</taxon>
        <taxon>Rhizodiscina</taxon>
    </lineage>
</organism>
<dbReference type="PANTHER" id="PTHR42048">
    <property type="entry name" value="ARS-BINDING PROTEIN 2"/>
    <property type="match status" value="1"/>
</dbReference>
<dbReference type="OrthoDB" id="2104370at2759"/>
<dbReference type="GO" id="GO:0003688">
    <property type="term" value="F:DNA replication origin binding"/>
    <property type="evidence" value="ECO:0007669"/>
    <property type="project" value="TreeGrafter"/>
</dbReference>
<keyword evidence="3" id="KW-1185">Reference proteome</keyword>
<evidence type="ECO:0000256" key="1">
    <source>
        <dbReference type="SAM" id="MobiDB-lite"/>
    </source>
</evidence>
<feature type="compositionally biased region" description="Low complexity" evidence="1">
    <location>
        <begin position="491"/>
        <end position="505"/>
    </location>
</feature>
<evidence type="ECO:0000313" key="2">
    <source>
        <dbReference type="EMBL" id="KAF2092926.1"/>
    </source>
</evidence>
<feature type="region of interest" description="Disordered" evidence="1">
    <location>
        <begin position="22"/>
        <end position="123"/>
    </location>
</feature>
<feature type="compositionally biased region" description="Basic and acidic residues" evidence="1">
    <location>
        <begin position="653"/>
        <end position="674"/>
    </location>
</feature>
<feature type="compositionally biased region" description="Polar residues" evidence="1">
    <location>
        <begin position="98"/>
        <end position="117"/>
    </location>
</feature>
<feature type="region of interest" description="Disordered" evidence="1">
    <location>
        <begin position="485"/>
        <end position="509"/>
    </location>
</feature>